<dbReference type="Gene3D" id="1.10.260.40">
    <property type="entry name" value="lambda repressor-like DNA-binding domains"/>
    <property type="match status" value="1"/>
</dbReference>
<evidence type="ECO:0000313" key="3">
    <source>
        <dbReference type="Proteomes" id="UP000327424"/>
    </source>
</evidence>
<dbReference type="GO" id="GO:0003677">
    <property type="term" value="F:DNA binding"/>
    <property type="evidence" value="ECO:0007669"/>
    <property type="project" value="InterPro"/>
</dbReference>
<feature type="domain" description="HTH cro/C1-type" evidence="1">
    <location>
        <begin position="37"/>
        <end position="66"/>
    </location>
</feature>
<dbReference type="OrthoDB" id="5901358at2"/>
<sequence>MFKKEGFGIKLRQTRKDNKLSQFDFVSQLANAHKEFTGLSQTTLSLWENGKREPSFLRRIAIARFFAEGYEMSEQEKKFVSKTKATEVGGRPAVYPVSITDIVAVDFTSLSEKQADVVNKGHEHFYTESLTETMAAFPQAHYTANLLMNENAIVGHYIASNAGMIVSFCFIDNSVAVRMVLDLDGKFASVVLPTRTPAIASFFQDLHFEPYPTASRVKFYKGSLKDLCQNPFFKDLLNNNADLVRFSKAQKG</sequence>
<proteinExistence type="predicted"/>
<dbReference type="CDD" id="cd00093">
    <property type="entry name" value="HTH_XRE"/>
    <property type="match status" value="1"/>
</dbReference>
<organism evidence="2 3">
    <name type="scientific">Moritella marina ATCC 15381</name>
    <dbReference type="NCBI Taxonomy" id="1202962"/>
    <lineage>
        <taxon>Bacteria</taxon>
        <taxon>Pseudomonadati</taxon>
        <taxon>Pseudomonadota</taxon>
        <taxon>Gammaproteobacteria</taxon>
        <taxon>Alteromonadales</taxon>
        <taxon>Moritellaceae</taxon>
        <taxon>Moritella</taxon>
    </lineage>
</organism>
<dbReference type="PROSITE" id="PS50943">
    <property type="entry name" value="HTH_CROC1"/>
    <property type="match status" value="1"/>
</dbReference>
<dbReference type="AlphaFoldDB" id="A0A5J6WRF3"/>
<dbReference type="KEGG" id="mmaa:FR932_14400"/>
<dbReference type="InterPro" id="IPR010982">
    <property type="entry name" value="Lambda_DNA-bd_dom_sf"/>
</dbReference>
<accession>A0A5J6WRF3</accession>
<name>A0A5J6WRF3_MORMI</name>
<dbReference type="InterPro" id="IPR001387">
    <property type="entry name" value="Cro/C1-type_HTH"/>
</dbReference>
<dbReference type="EMBL" id="CP044399">
    <property type="protein sequence ID" value="QFI38962.1"/>
    <property type="molecule type" value="Genomic_DNA"/>
</dbReference>
<evidence type="ECO:0000259" key="1">
    <source>
        <dbReference type="PROSITE" id="PS50943"/>
    </source>
</evidence>
<protein>
    <submittedName>
        <fullName evidence="2">Helix-turn-helix transcriptional regulator</fullName>
    </submittedName>
</protein>
<dbReference type="Proteomes" id="UP000327424">
    <property type="component" value="Chromosome"/>
</dbReference>
<reference evidence="2 3" key="1">
    <citation type="submission" date="2019-09" db="EMBL/GenBank/DDBJ databases">
        <title>Hybrid Assembly of the complete Genome of the Deep-Sea Bacterium Moritella marina from long Nanopore and Illumina reads.</title>
        <authorList>
            <person name="Magin S."/>
            <person name="Georgoulis A."/>
            <person name="Papadimitriou K."/>
            <person name="Iliakis G."/>
            <person name="Vorgias C.E."/>
        </authorList>
    </citation>
    <scope>NUCLEOTIDE SEQUENCE [LARGE SCALE GENOMIC DNA]</scope>
    <source>
        <strain evidence="2 3">MP-1</strain>
    </source>
</reference>
<gene>
    <name evidence="2" type="ORF">FR932_14400</name>
</gene>
<dbReference type="SUPFAM" id="SSF47413">
    <property type="entry name" value="lambda repressor-like DNA-binding domains"/>
    <property type="match status" value="1"/>
</dbReference>
<dbReference type="Pfam" id="PF01381">
    <property type="entry name" value="HTH_3"/>
    <property type="match status" value="1"/>
</dbReference>
<dbReference type="RefSeq" id="WP_019441605.1">
    <property type="nucleotide sequence ID" value="NZ_ALOE01000019.1"/>
</dbReference>
<evidence type="ECO:0000313" key="2">
    <source>
        <dbReference type="EMBL" id="QFI38962.1"/>
    </source>
</evidence>
<keyword evidence="3" id="KW-1185">Reference proteome</keyword>